<dbReference type="GO" id="GO:0016787">
    <property type="term" value="F:hydrolase activity"/>
    <property type="evidence" value="ECO:0007669"/>
    <property type="project" value="UniProtKB-KW"/>
</dbReference>
<keyword evidence="1" id="KW-0175">Coiled coil</keyword>
<accession>A0ABW1EV12</accession>
<feature type="coiled-coil region" evidence="1">
    <location>
        <begin position="57"/>
        <end position="91"/>
    </location>
</feature>
<keyword evidence="4" id="KW-1185">Reference proteome</keyword>
<evidence type="ECO:0000313" key="3">
    <source>
        <dbReference type="EMBL" id="MFC5885507.1"/>
    </source>
</evidence>
<reference evidence="4" key="1">
    <citation type="journal article" date="2019" name="Int. J. Syst. Evol. Microbiol.">
        <title>The Global Catalogue of Microorganisms (GCM) 10K type strain sequencing project: providing services to taxonomists for standard genome sequencing and annotation.</title>
        <authorList>
            <consortium name="The Broad Institute Genomics Platform"/>
            <consortium name="The Broad Institute Genome Sequencing Center for Infectious Disease"/>
            <person name="Wu L."/>
            <person name="Ma J."/>
        </authorList>
    </citation>
    <scope>NUCLEOTIDE SEQUENCE [LARGE SCALE GENOMIC DNA]</scope>
    <source>
        <strain evidence="4">CGMCC 4.1469</strain>
    </source>
</reference>
<sequence>MSEDVYWNKLRSADVSHLHAAADRWESVAQKLTHHAADWRVKTHQRVLNSGWTGDAAAAAEAQLGVLESQLKNCQQEIESIRLRFRDAADDLLLLKADQAALKHDCEAQGFWLYEPDGRLPQVRIKMEDEASGSPGMVGNDPEFQRQLSALKAKRPEIEQKIKDFDERIRNFDELWAGSINHLADVGQKDTVDEQTAADDLLHSQWNSVIPADIQDNKDPKASADWWNSLPESTRQQLLKDFPGVIGNTDGIPAQDRDAANRLYLPQLRDQMATQLAGGQPDPGVTQTKLDGLNALQKQLDAPSNPPMMLLGVGGRGPIVSYGNPDQATNIASYVPSKGGLDETFVNGDLGYGRQLAVAAHQADPKTSTATVVWMNYDAPPRVAGTSISMTGGSGGGDDGSQPFSQFQNGLKVTHDGRQPNLTAIGTGYHNGTLMGATQGTNWSGNTVVTGDSGWSEDMDVKNVALRTAGDADLSDPATLKATANVVTGHGDRNKPMAPR</sequence>
<feature type="domain" description="DUF1023" evidence="2">
    <location>
        <begin position="320"/>
        <end position="439"/>
    </location>
</feature>
<name>A0ABW1EV12_9ACTN</name>
<protein>
    <submittedName>
        <fullName evidence="3">Alpha/beta hydrolase</fullName>
    </submittedName>
</protein>
<evidence type="ECO:0000259" key="2">
    <source>
        <dbReference type="Pfam" id="PF06259"/>
    </source>
</evidence>
<evidence type="ECO:0000256" key="1">
    <source>
        <dbReference type="SAM" id="Coils"/>
    </source>
</evidence>
<proteinExistence type="predicted"/>
<dbReference type="Pfam" id="PF06259">
    <property type="entry name" value="Abhydrolase_8"/>
    <property type="match status" value="1"/>
</dbReference>
<dbReference type="RefSeq" id="WP_313761671.1">
    <property type="nucleotide sequence ID" value="NZ_BAAAVH010000049.1"/>
</dbReference>
<dbReference type="Proteomes" id="UP001596067">
    <property type="component" value="Unassembled WGS sequence"/>
</dbReference>
<organism evidence="3 4">
    <name type="scientific">Kitasatospora aburaviensis</name>
    <dbReference type="NCBI Taxonomy" id="67265"/>
    <lineage>
        <taxon>Bacteria</taxon>
        <taxon>Bacillati</taxon>
        <taxon>Actinomycetota</taxon>
        <taxon>Actinomycetes</taxon>
        <taxon>Kitasatosporales</taxon>
        <taxon>Streptomycetaceae</taxon>
        <taxon>Kitasatospora</taxon>
    </lineage>
</organism>
<dbReference type="EMBL" id="JBHSOD010000010">
    <property type="protein sequence ID" value="MFC5885507.1"/>
    <property type="molecule type" value="Genomic_DNA"/>
</dbReference>
<dbReference type="InterPro" id="IPR010427">
    <property type="entry name" value="DUF1023"/>
</dbReference>
<evidence type="ECO:0000313" key="4">
    <source>
        <dbReference type="Proteomes" id="UP001596067"/>
    </source>
</evidence>
<gene>
    <name evidence="3" type="ORF">ACFP0N_11045</name>
</gene>
<keyword evidence="3" id="KW-0378">Hydrolase</keyword>
<comment type="caution">
    <text evidence="3">The sequence shown here is derived from an EMBL/GenBank/DDBJ whole genome shotgun (WGS) entry which is preliminary data.</text>
</comment>